<keyword evidence="2 4" id="KW-0808">Transferase</keyword>
<dbReference type="GO" id="GO:0005737">
    <property type="term" value="C:cytoplasm"/>
    <property type="evidence" value="ECO:0007669"/>
    <property type="project" value="UniProtKB-SubCell"/>
</dbReference>
<dbReference type="InterPro" id="IPR017138">
    <property type="entry name" value="Asp_Glu_LeuTrfase"/>
</dbReference>
<evidence type="ECO:0000313" key="7">
    <source>
        <dbReference type="EMBL" id="MXR36350.1"/>
    </source>
</evidence>
<dbReference type="Pfam" id="PF04377">
    <property type="entry name" value="ATE_C"/>
    <property type="match status" value="1"/>
</dbReference>
<dbReference type="InterPro" id="IPR030700">
    <property type="entry name" value="N-end_Aminoacyl_Trfase"/>
</dbReference>
<keyword evidence="3 4" id="KW-0012">Acyltransferase</keyword>
<dbReference type="InterPro" id="IPR007472">
    <property type="entry name" value="N-end_Aminoacyl_Trfase_C"/>
</dbReference>
<protein>
    <recommendedName>
        <fullName evidence="4">Aspartate/glutamate leucyltransferase</fullName>
        <ecNumber evidence="4">2.3.2.29</ecNumber>
    </recommendedName>
</protein>
<dbReference type="GO" id="GO:0008914">
    <property type="term" value="F:leucyl-tRNA--protein transferase activity"/>
    <property type="evidence" value="ECO:0007669"/>
    <property type="project" value="UniProtKB-UniRule"/>
</dbReference>
<evidence type="ECO:0000256" key="4">
    <source>
        <dbReference type="HAMAP-Rule" id="MF_00689"/>
    </source>
</evidence>
<dbReference type="InterPro" id="IPR016181">
    <property type="entry name" value="Acyl_CoA_acyltransferase"/>
</dbReference>
<organism evidence="7 8">
    <name type="scientific">Craterilacuibacter sinensis</name>
    <dbReference type="NCBI Taxonomy" id="2686017"/>
    <lineage>
        <taxon>Bacteria</taxon>
        <taxon>Pseudomonadati</taxon>
        <taxon>Pseudomonadota</taxon>
        <taxon>Betaproteobacteria</taxon>
        <taxon>Neisseriales</taxon>
        <taxon>Neisseriaceae</taxon>
        <taxon>Craterilacuibacter</taxon>
    </lineage>
</organism>
<dbReference type="AlphaFoldDB" id="A0A845BLS3"/>
<comment type="caution">
    <text evidence="7">The sequence shown here is derived from an EMBL/GenBank/DDBJ whole genome shotgun (WGS) entry which is preliminary data.</text>
</comment>
<dbReference type="HAMAP" id="MF_00689">
    <property type="entry name" value="Bpt"/>
    <property type="match status" value="1"/>
</dbReference>
<evidence type="ECO:0000313" key="8">
    <source>
        <dbReference type="Proteomes" id="UP000467214"/>
    </source>
</evidence>
<dbReference type="Proteomes" id="UP000467214">
    <property type="component" value="Unassembled WGS sequence"/>
</dbReference>
<dbReference type="EMBL" id="WSSB01000003">
    <property type="protein sequence ID" value="MXR36350.1"/>
    <property type="molecule type" value="Genomic_DNA"/>
</dbReference>
<dbReference type="PANTHER" id="PTHR21367">
    <property type="entry name" value="ARGININE-TRNA-PROTEIN TRANSFERASE 1"/>
    <property type="match status" value="1"/>
</dbReference>
<name>A0A845BLS3_9NEIS</name>
<comment type="similarity">
    <text evidence="4">Belongs to the R-transferase family. Bpt subfamily.</text>
</comment>
<comment type="function">
    <text evidence="4">Functions in the N-end rule pathway of protein degradation where it conjugates Leu from its aminoacyl-tRNA to the N-termini of proteins containing an N-terminal aspartate or glutamate.</text>
</comment>
<dbReference type="Pfam" id="PF04376">
    <property type="entry name" value="ATE_N"/>
    <property type="match status" value="1"/>
</dbReference>
<evidence type="ECO:0000256" key="1">
    <source>
        <dbReference type="ARBA" id="ARBA00022490"/>
    </source>
</evidence>
<keyword evidence="8" id="KW-1185">Reference proteome</keyword>
<comment type="subcellular location">
    <subcellularLocation>
        <location evidence="4">Cytoplasm</location>
    </subcellularLocation>
</comment>
<evidence type="ECO:0000259" key="6">
    <source>
        <dbReference type="Pfam" id="PF04377"/>
    </source>
</evidence>
<dbReference type="EC" id="2.3.2.29" evidence="4"/>
<evidence type="ECO:0000256" key="3">
    <source>
        <dbReference type="ARBA" id="ARBA00023315"/>
    </source>
</evidence>
<keyword evidence="1 4" id="KW-0963">Cytoplasm</keyword>
<dbReference type="GO" id="GO:0004057">
    <property type="term" value="F:arginyl-tRNA--protein transferase activity"/>
    <property type="evidence" value="ECO:0007669"/>
    <property type="project" value="InterPro"/>
</dbReference>
<evidence type="ECO:0000256" key="2">
    <source>
        <dbReference type="ARBA" id="ARBA00022679"/>
    </source>
</evidence>
<reference evidence="7 8" key="1">
    <citation type="submission" date="2019-12" db="EMBL/GenBank/DDBJ databases">
        <title>Neisseriaceae gen. nov. sp. Genome sequencing and assembly.</title>
        <authorList>
            <person name="Liu Z."/>
            <person name="Li A."/>
        </authorList>
    </citation>
    <scope>NUCLEOTIDE SEQUENCE [LARGE SCALE GENOMIC DNA]</scope>
    <source>
        <strain evidence="7 8">B2N2-7</strain>
    </source>
</reference>
<dbReference type="NCBIfam" id="NF002341">
    <property type="entry name" value="PRK01305.1-1"/>
    <property type="match status" value="1"/>
</dbReference>
<dbReference type="GO" id="GO:0071596">
    <property type="term" value="P:ubiquitin-dependent protein catabolic process via the N-end rule pathway"/>
    <property type="evidence" value="ECO:0007669"/>
    <property type="project" value="InterPro"/>
</dbReference>
<dbReference type="PIRSF" id="PIRSF037208">
    <property type="entry name" value="ATE_pro_prd"/>
    <property type="match status" value="1"/>
</dbReference>
<proteinExistence type="inferred from homology"/>
<feature type="domain" description="N-end aminoacyl transferase N-terminal" evidence="5">
    <location>
        <begin position="19"/>
        <end position="89"/>
    </location>
</feature>
<dbReference type="SUPFAM" id="SSF55729">
    <property type="entry name" value="Acyl-CoA N-acyltransferases (Nat)"/>
    <property type="match status" value="1"/>
</dbReference>
<comment type="catalytic activity">
    <reaction evidence="4">
        <text>N-terminal L-aspartyl-[protein] + L-leucyl-tRNA(Leu) = N-terminal L-leucyl-L-aspartyl-[protein] + tRNA(Leu) + H(+)</text>
        <dbReference type="Rhea" id="RHEA:50420"/>
        <dbReference type="Rhea" id="RHEA-COMP:9613"/>
        <dbReference type="Rhea" id="RHEA-COMP:9622"/>
        <dbReference type="Rhea" id="RHEA-COMP:12669"/>
        <dbReference type="Rhea" id="RHEA-COMP:12674"/>
        <dbReference type="ChEBI" id="CHEBI:15378"/>
        <dbReference type="ChEBI" id="CHEBI:64720"/>
        <dbReference type="ChEBI" id="CHEBI:78442"/>
        <dbReference type="ChEBI" id="CHEBI:78494"/>
        <dbReference type="ChEBI" id="CHEBI:133042"/>
        <dbReference type="EC" id="2.3.2.29"/>
    </reaction>
</comment>
<accession>A0A845BLS3</accession>
<comment type="catalytic activity">
    <reaction evidence="4">
        <text>N-terminal L-glutamyl-[protein] + L-leucyl-tRNA(Leu) = N-terminal L-leucyl-L-glutamyl-[protein] + tRNA(Leu) + H(+)</text>
        <dbReference type="Rhea" id="RHEA:50412"/>
        <dbReference type="Rhea" id="RHEA-COMP:9613"/>
        <dbReference type="Rhea" id="RHEA-COMP:9622"/>
        <dbReference type="Rhea" id="RHEA-COMP:12664"/>
        <dbReference type="Rhea" id="RHEA-COMP:12668"/>
        <dbReference type="ChEBI" id="CHEBI:15378"/>
        <dbReference type="ChEBI" id="CHEBI:64721"/>
        <dbReference type="ChEBI" id="CHEBI:78442"/>
        <dbReference type="ChEBI" id="CHEBI:78494"/>
        <dbReference type="ChEBI" id="CHEBI:133041"/>
        <dbReference type="EC" id="2.3.2.29"/>
    </reaction>
</comment>
<gene>
    <name evidence="4" type="primary">bpt</name>
    <name evidence="7" type="ORF">GQF02_05100</name>
</gene>
<sequence>MSQRDPNEAVVHFYATGVYPCSYVDGRTARSQVAIPVELINATVYSQLVRLGFRRSGHYTYRPVCDACDACKPVRLCVAAFKADRSQRRALRRHADLEVNILPLTFRDEHFQLYRRYQASRHAGGGMSEDGSQQYSEFILKSRVESVLVEFSCQGVLKMVSLVDKLDDGLSAAYTFFEPDEAGTSYGCYSILWQREWALRLGLPYLYLGYWIEDCRKMEYKSRYQPLERLDNGVWRTF</sequence>
<dbReference type="InterPro" id="IPR007471">
    <property type="entry name" value="N-end_Aminoacyl_Trfase_N"/>
</dbReference>
<feature type="domain" description="N-end rule aminoacyl transferase C-terminal" evidence="6">
    <location>
        <begin position="109"/>
        <end position="231"/>
    </location>
</feature>
<dbReference type="NCBIfam" id="NF002342">
    <property type="entry name" value="PRK01305.1-3"/>
    <property type="match status" value="1"/>
</dbReference>
<evidence type="ECO:0000259" key="5">
    <source>
        <dbReference type="Pfam" id="PF04376"/>
    </source>
</evidence>
<dbReference type="RefSeq" id="WP_124735262.1">
    <property type="nucleotide sequence ID" value="NZ_WSSB01000003.1"/>
</dbReference>
<dbReference type="PANTHER" id="PTHR21367:SF1">
    <property type="entry name" value="ARGINYL-TRNA--PROTEIN TRANSFERASE 1"/>
    <property type="match status" value="1"/>
</dbReference>
<dbReference type="NCBIfam" id="NF002346">
    <property type="entry name" value="PRK01305.2-3"/>
    <property type="match status" value="1"/>
</dbReference>